<protein>
    <recommendedName>
        <fullName evidence="5">NADH dehydrogenase [ubiquinone] 1 beta subcomplex subunit 7</fullName>
    </recommendedName>
</protein>
<comment type="similarity">
    <text evidence="4">Belongs to the complex I NDUFB7 subunit family.</text>
</comment>
<feature type="coiled-coil region" evidence="13">
    <location>
        <begin position="96"/>
        <end position="126"/>
    </location>
</feature>
<dbReference type="PANTHER" id="PTHR20900">
    <property type="entry name" value="NADH:UBIQUINONE OXIDOREDUCTASE B18-LIKE SUBUNIT"/>
    <property type="match status" value="1"/>
</dbReference>
<dbReference type="InterPro" id="IPR008698">
    <property type="entry name" value="NDUB7"/>
</dbReference>
<evidence type="ECO:0000256" key="6">
    <source>
        <dbReference type="ARBA" id="ARBA00022448"/>
    </source>
</evidence>
<dbReference type="EMBL" id="CAJPWZ010002408">
    <property type="protein sequence ID" value="CAG2237858.1"/>
    <property type="molecule type" value="Genomic_DNA"/>
</dbReference>
<evidence type="ECO:0000256" key="1">
    <source>
        <dbReference type="ARBA" id="ARBA00003195"/>
    </source>
</evidence>
<reference evidence="14" key="1">
    <citation type="submission" date="2021-03" db="EMBL/GenBank/DDBJ databases">
        <authorList>
            <person name="Bekaert M."/>
        </authorList>
    </citation>
    <scope>NUCLEOTIDE SEQUENCE</scope>
</reference>
<evidence type="ECO:0000256" key="7">
    <source>
        <dbReference type="ARBA" id="ARBA00022660"/>
    </source>
</evidence>
<evidence type="ECO:0000313" key="15">
    <source>
        <dbReference type="Proteomes" id="UP000683360"/>
    </source>
</evidence>
<dbReference type="GO" id="GO:0005743">
    <property type="term" value="C:mitochondrial inner membrane"/>
    <property type="evidence" value="ECO:0007669"/>
    <property type="project" value="UniProtKB-SubCell"/>
</dbReference>
<sequence length="229" mass="26739">MGGHMTRAIDAQILNPDVAPDYRNAPKFDPMLGFQNGRKERVMMVSAEDMDVAKVPLRHRGYCAHLYIEWRKCMQDHFFMTSKCGHPKHDFENCEFEDYVLRMKEYEREKRLLKRQKRIREKQLREDIGACSHQRDTRSCIPASQKVKVEVDLNTAPEKVRIRVDIALPLAPAEQYREQQIQPSCDAVLQTIYEPRGFIWKGSDPCDPRNMDVVLKNIDDEKFGIPATD</sequence>
<evidence type="ECO:0000256" key="4">
    <source>
        <dbReference type="ARBA" id="ARBA00008006"/>
    </source>
</evidence>
<dbReference type="Pfam" id="PF05676">
    <property type="entry name" value="NDUF_B7"/>
    <property type="match status" value="1"/>
</dbReference>
<evidence type="ECO:0000256" key="9">
    <source>
        <dbReference type="ARBA" id="ARBA00022982"/>
    </source>
</evidence>
<evidence type="ECO:0000256" key="3">
    <source>
        <dbReference type="ARBA" id="ARBA00004637"/>
    </source>
</evidence>
<keyword evidence="12" id="KW-1015">Disulfide bond</keyword>
<gene>
    <name evidence="14" type="ORF">MEDL_50283</name>
</gene>
<dbReference type="Proteomes" id="UP000683360">
    <property type="component" value="Unassembled WGS sequence"/>
</dbReference>
<keyword evidence="8" id="KW-0999">Mitochondrion inner membrane</keyword>
<evidence type="ECO:0000256" key="5">
    <source>
        <dbReference type="ARBA" id="ARBA00018677"/>
    </source>
</evidence>
<organism evidence="14 15">
    <name type="scientific">Mytilus edulis</name>
    <name type="common">Blue mussel</name>
    <dbReference type="NCBI Taxonomy" id="6550"/>
    <lineage>
        <taxon>Eukaryota</taxon>
        <taxon>Metazoa</taxon>
        <taxon>Spiralia</taxon>
        <taxon>Lophotrochozoa</taxon>
        <taxon>Mollusca</taxon>
        <taxon>Bivalvia</taxon>
        <taxon>Autobranchia</taxon>
        <taxon>Pteriomorphia</taxon>
        <taxon>Mytilida</taxon>
        <taxon>Mytiloidea</taxon>
        <taxon>Mytilidae</taxon>
        <taxon>Mytilinae</taxon>
        <taxon>Mytilus</taxon>
    </lineage>
</organism>
<dbReference type="OrthoDB" id="268414at2759"/>
<keyword evidence="15" id="KW-1185">Reference proteome</keyword>
<comment type="function">
    <text evidence="1">Accessory subunit of the mitochondrial membrane respiratory chain NADH dehydrogenase (Complex I), that is believed not to be involved in catalysis. Complex I functions in the transfer of electrons from NADH to the respiratory chain. The immediate electron acceptor for the enzyme is believed to be ubiquinone.</text>
</comment>
<keyword evidence="9" id="KW-0249">Electron transport</keyword>
<evidence type="ECO:0000256" key="11">
    <source>
        <dbReference type="ARBA" id="ARBA00023136"/>
    </source>
</evidence>
<evidence type="ECO:0000256" key="8">
    <source>
        <dbReference type="ARBA" id="ARBA00022792"/>
    </source>
</evidence>
<accession>A0A8S3TVY7</accession>
<dbReference type="PANTHER" id="PTHR20900:SF0">
    <property type="entry name" value="NADH DEHYDROGENASE [UBIQUINONE] 1 BETA SUBCOMPLEX SUBUNIT 7"/>
    <property type="match status" value="1"/>
</dbReference>
<evidence type="ECO:0000256" key="13">
    <source>
        <dbReference type="SAM" id="Coils"/>
    </source>
</evidence>
<keyword evidence="10" id="KW-0496">Mitochondrion</keyword>
<proteinExistence type="inferred from homology"/>
<comment type="subcellular location">
    <subcellularLocation>
        <location evidence="3">Mitochondrion inner membrane</location>
        <topology evidence="3">Peripheral membrane protein</topology>
    </subcellularLocation>
    <subcellularLocation>
        <location evidence="2">Mitochondrion intermembrane space</location>
    </subcellularLocation>
</comment>
<evidence type="ECO:0000256" key="12">
    <source>
        <dbReference type="ARBA" id="ARBA00023157"/>
    </source>
</evidence>
<keyword evidence="7" id="KW-0679">Respiratory chain</keyword>
<name>A0A8S3TVY7_MYTED</name>
<dbReference type="GO" id="GO:0005758">
    <property type="term" value="C:mitochondrial intermembrane space"/>
    <property type="evidence" value="ECO:0007669"/>
    <property type="project" value="UniProtKB-SubCell"/>
</dbReference>
<comment type="caution">
    <text evidence="14">The sequence shown here is derived from an EMBL/GenBank/DDBJ whole genome shotgun (WGS) entry which is preliminary data.</text>
</comment>
<evidence type="ECO:0000256" key="2">
    <source>
        <dbReference type="ARBA" id="ARBA00004569"/>
    </source>
</evidence>
<keyword evidence="13" id="KW-0175">Coiled coil</keyword>
<evidence type="ECO:0000313" key="14">
    <source>
        <dbReference type="EMBL" id="CAG2237858.1"/>
    </source>
</evidence>
<keyword evidence="11" id="KW-0472">Membrane</keyword>
<evidence type="ECO:0000256" key="10">
    <source>
        <dbReference type="ARBA" id="ARBA00023128"/>
    </source>
</evidence>
<keyword evidence="6" id="KW-0813">Transport</keyword>
<dbReference type="AlphaFoldDB" id="A0A8S3TVY7"/>